<evidence type="ECO:0000256" key="1">
    <source>
        <dbReference type="ARBA" id="ARBA00023054"/>
    </source>
</evidence>
<dbReference type="AlphaFoldDB" id="A0A0R3WB84"/>
<evidence type="ECO:0000256" key="2">
    <source>
        <dbReference type="SAM" id="Coils"/>
    </source>
</evidence>
<dbReference type="Proteomes" id="UP000282613">
    <property type="component" value="Unassembled WGS sequence"/>
</dbReference>
<evidence type="ECO:0000256" key="3">
    <source>
        <dbReference type="SAM" id="MobiDB-lite"/>
    </source>
</evidence>
<evidence type="ECO:0000313" key="4">
    <source>
        <dbReference type="EMBL" id="VDK39174.1"/>
    </source>
</evidence>
<dbReference type="PANTHER" id="PTHR32123:SF13">
    <property type="entry name" value="BICAUDAL D-RELATED PROTEIN HOMOLOG"/>
    <property type="match status" value="1"/>
</dbReference>
<gene>
    <name evidence="4" type="ORF">TASK_LOCUS7880</name>
</gene>
<dbReference type="EMBL" id="UYRS01018689">
    <property type="protein sequence ID" value="VDK39174.1"/>
    <property type="molecule type" value="Genomic_DNA"/>
</dbReference>
<reference evidence="6" key="1">
    <citation type="submission" date="2017-02" db="UniProtKB">
        <authorList>
            <consortium name="WormBaseParasite"/>
        </authorList>
    </citation>
    <scope>IDENTIFICATION</scope>
</reference>
<dbReference type="STRING" id="60517.A0A0R3WB84"/>
<accession>A0A0R3WB84</accession>
<keyword evidence="1 2" id="KW-0175">Coiled coil</keyword>
<name>A0A0R3WB84_TAEAS</name>
<evidence type="ECO:0000313" key="6">
    <source>
        <dbReference type="WBParaSite" id="TASK_0000787901-mRNA-1"/>
    </source>
</evidence>
<feature type="coiled-coil region" evidence="2">
    <location>
        <begin position="211"/>
        <end position="238"/>
    </location>
</feature>
<reference evidence="4 5" key="2">
    <citation type="submission" date="2018-11" db="EMBL/GenBank/DDBJ databases">
        <authorList>
            <consortium name="Pathogen Informatics"/>
        </authorList>
    </citation>
    <scope>NUCLEOTIDE SEQUENCE [LARGE SCALE GENOMIC DNA]</scope>
</reference>
<feature type="region of interest" description="Disordered" evidence="3">
    <location>
        <begin position="238"/>
        <end position="263"/>
    </location>
</feature>
<proteinExistence type="predicted"/>
<feature type="region of interest" description="Disordered" evidence="3">
    <location>
        <begin position="428"/>
        <end position="454"/>
    </location>
</feature>
<feature type="coiled-coil region" evidence="2">
    <location>
        <begin position="24"/>
        <end position="182"/>
    </location>
</feature>
<protein>
    <submittedName>
        <fullName evidence="6">JAKMIP_CC3 domain-containing protein</fullName>
    </submittedName>
</protein>
<evidence type="ECO:0000313" key="5">
    <source>
        <dbReference type="Proteomes" id="UP000282613"/>
    </source>
</evidence>
<dbReference type="InterPro" id="IPR051149">
    <property type="entry name" value="Spindly/BICDR_Dynein_Adapter"/>
</dbReference>
<feature type="compositionally biased region" description="Pro residues" evidence="3">
    <location>
        <begin position="433"/>
        <end position="443"/>
    </location>
</feature>
<dbReference type="OrthoDB" id="9451547at2759"/>
<keyword evidence="5" id="KW-1185">Reference proteome</keyword>
<dbReference type="PANTHER" id="PTHR32123">
    <property type="entry name" value="BICD FAMILY-LIKE CARGO ADAPTER"/>
    <property type="match status" value="1"/>
</dbReference>
<dbReference type="WBParaSite" id="TASK_0000787901-mRNA-1">
    <property type="protein sequence ID" value="TASK_0000787901-mRNA-1"/>
    <property type="gene ID" value="TASK_0000787901"/>
</dbReference>
<sequence length="454" mass="50565">MEPQLEFFHHAPASGSLIDQSEAAAAVVEENLLLRQENQQLLEQFCQQIHDIQREKETVRLRLIAVESDYDAQMKELQAEIMNLREEVQQQKRRSVQRTREHEATVQSLCEHNAALQKKLDEANQSATEASVQMKEMQQHLHTARAAIQSHVQQIESLRAEINHLKEDKATLEQKLQAIIDERDYLLTTLSDAQQANALLQQESANQQLVITCQDNELAQLQEAAALLKDQLQTLNSVASPSRKATVSTGAEKVSGQTSTPHQSLMGELSAANANNAEDDWWYKHVQLDPSMMEFYEDDGIEIDDASLLAAMTSNGTVLPNSEESGAAKMVTSSDLKCDDPSAGGSTEEEFLGDFRAEVAEIYQQLRQMCVDVSAQSSTNASSTTDHRPGDWTPDQLARIEWDCRLTSLRNVLTDLRGLLQDLVAIPTKVSPSPSPSPPPPPQIRVFISSFQTK</sequence>
<organism evidence="6">
    <name type="scientific">Taenia asiatica</name>
    <name type="common">Asian tapeworm</name>
    <dbReference type="NCBI Taxonomy" id="60517"/>
    <lineage>
        <taxon>Eukaryota</taxon>
        <taxon>Metazoa</taxon>
        <taxon>Spiralia</taxon>
        <taxon>Lophotrochozoa</taxon>
        <taxon>Platyhelminthes</taxon>
        <taxon>Cestoda</taxon>
        <taxon>Eucestoda</taxon>
        <taxon>Cyclophyllidea</taxon>
        <taxon>Taeniidae</taxon>
        <taxon>Taenia</taxon>
    </lineage>
</organism>